<evidence type="ECO:0000313" key="5">
    <source>
        <dbReference type="Proteomes" id="UP000092583"/>
    </source>
</evidence>
<dbReference type="GO" id="GO:0008270">
    <property type="term" value="F:zinc ion binding"/>
    <property type="evidence" value="ECO:0007669"/>
    <property type="project" value="InterPro"/>
</dbReference>
<feature type="region of interest" description="Disordered" evidence="2">
    <location>
        <begin position="1"/>
        <end position="25"/>
    </location>
</feature>
<organism evidence="4 5">
    <name type="scientific">Kwoniella mangroviensis CBS 10435</name>
    <dbReference type="NCBI Taxonomy" id="1331196"/>
    <lineage>
        <taxon>Eukaryota</taxon>
        <taxon>Fungi</taxon>
        <taxon>Dikarya</taxon>
        <taxon>Basidiomycota</taxon>
        <taxon>Agaricomycotina</taxon>
        <taxon>Tremellomycetes</taxon>
        <taxon>Tremellales</taxon>
        <taxon>Cryptococcaceae</taxon>
        <taxon>Kwoniella</taxon>
    </lineage>
</organism>
<reference evidence="5" key="2">
    <citation type="submission" date="2013-12" db="EMBL/GenBank/DDBJ databases">
        <title>Evolution of pathogenesis and genome organization in the Tremellales.</title>
        <authorList>
            <person name="Cuomo C."/>
            <person name="Litvintseva A."/>
            <person name="Heitman J."/>
            <person name="Chen Y."/>
            <person name="Sun S."/>
            <person name="Springer D."/>
            <person name="Dromer F."/>
            <person name="Young S."/>
            <person name="Zeng Q."/>
            <person name="Chapman S."/>
            <person name="Gujja S."/>
            <person name="Saif S."/>
            <person name="Birren B."/>
        </authorList>
    </citation>
    <scope>NUCLEOTIDE SEQUENCE [LARGE SCALE GENOMIC DNA]</scope>
    <source>
        <strain evidence="5">CBS 10435</strain>
    </source>
</reference>
<dbReference type="PROSITE" id="PS50048">
    <property type="entry name" value="ZN2_CY6_FUNGAL_2"/>
    <property type="match status" value="1"/>
</dbReference>
<feature type="region of interest" description="Disordered" evidence="2">
    <location>
        <begin position="723"/>
        <end position="854"/>
    </location>
</feature>
<feature type="compositionally biased region" description="Basic residues" evidence="2">
    <location>
        <begin position="104"/>
        <end position="113"/>
    </location>
</feature>
<evidence type="ECO:0000256" key="1">
    <source>
        <dbReference type="ARBA" id="ARBA00023242"/>
    </source>
</evidence>
<feature type="domain" description="Zn(2)-C6 fungal-type" evidence="3">
    <location>
        <begin position="26"/>
        <end position="69"/>
    </location>
</feature>
<feature type="region of interest" description="Disordered" evidence="2">
    <location>
        <begin position="72"/>
        <end position="127"/>
    </location>
</feature>
<dbReference type="EMBL" id="KI669459">
    <property type="protein sequence ID" value="OCF61886.1"/>
    <property type="molecule type" value="Genomic_DNA"/>
</dbReference>
<dbReference type="OrthoDB" id="2595934at2759"/>
<dbReference type="SUPFAM" id="SSF57701">
    <property type="entry name" value="Zn2/Cys6 DNA-binding domain"/>
    <property type="match status" value="1"/>
</dbReference>
<accession>A0A1B9J267</accession>
<keyword evidence="1" id="KW-0539">Nucleus</keyword>
<dbReference type="PANTHER" id="PTHR31668:SF30">
    <property type="entry name" value="ZN(II)2CYS6 TRANSCRIPTION FACTOR (EUROFUNG)"/>
    <property type="match status" value="1"/>
</dbReference>
<proteinExistence type="predicted"/>
<feature type="compositionally biased region" description="Polar residues" evidence="2">
    <location>
        <begin position="771"/>
        <end position="785"/>
    </location>
</feature>
<dbReference type="PANTHER" id="PTHR31668">
    <property type="entry name" value="GLUCOSE TRANSPORT TRANSCRIPTION REGULATOR RGT1-RELATED-RELATED"/>
    <property type="match status" value="1"/>
</dbReference>
<dbReference type="CDD" id="cd00067">
    <property type="entry name" value="GAL4"/>
    <property type="match status" value="1"/>
</dbReference>
<evidence type="ECO:0000313" key="4">
    <source>
        <dbReference type="EMBL" id="OCF61886.1"/>
    </source>
</evidence>
<feature type="compositionally biased region" description="Polar residues" evidence="2">
    <location>
        <begin position="116"/>
        <end position="127"/>
    </location>
</feature>
<dbReference type="GO" id="GO:0000981">
    <property type="term" value="F:DNA-binding transcription factor activity, RNA polymerase II-specific"/>
    <property type="evidence" value="ECO:0007669"/>
    <property type="project" value="InterPro"/>
</dbReference>
<feature type="compositionally biased region" description="Low complexity" evidence="2">
    <location>
        <begin position="831"/>
        <end position="842"/>
    </location>
</feature>
<feature type="compositionally biased region" description="Polar residues" evidence="2">
    <location>
        <begin position="750"/>
        <end position="761"/>
    </location>
</feature>
<dbReference type="InterPro" id="IPR001138">
    <property type="entry name" value="Zn2Cys6_DnaBD"/>
</dbReference>
<feature type="compositionally biased region" description="Polar residues" evidence="2">
    <location>
        <begin position="86"/>
        <end position="95"/>
    </location>
</feature>
<dbReference type="Gene3D" id="4.10.240.10">
    <property type="entry name" value="Zn(2)-C6 fungal-type DNA-binding domain"/>
    <property type="match status" value="1"/>
</dbReference>
<sequence>MSALPAQTTSNLPTEARAKRTHARRSCDVCKVRKTRCELPDLDVPSGPNPLPTDKSCHRCRVLALPCIVDDSGKKQRKRGRDETTNTDVKPTDGQQLKEGITPPKRRGTKGANKRAGTSSTPLSRRQSIVNHALDVLTGISPLAIHQQPASLDEASRIQPDLPTYDHGDCIDQSKSMKLHGRPAELACAMLKVAYGKIGVKRRPKVDEDEVNLNELLDEQTRARLQPGFTQLKTFHPHLKSFEDVYKDHNQTTDTSSSLLLATVIYLASLTLPPDASIQHVRNTLTSFIAKLRDRVILQLPKSFLALHALELLAVHAPLGVLPLELTSLKELGVARGLIGAAKNLMVTLEFDDLVENAIGPDPMFAFDCSDLWLWASLIADQATISFEDLNPVKPTNLSHARRIAENLTDHNEKLGLWQDGIAKGDLAILIGRLSVSDRLARLEEVLDTIANIKRALEISAGNQSYDPVGSILNEFQNYERKMEDIDRRHDALMRLLAEQSRGVESGWLAYRSIRRRYETNKVHVTGLRMLIATHYLSGSPHAYPEMPPIMNIASSVNYAIQRAFTPADIVRFITDTAGSKPAVEAVWDWGRRRGVNTEACLVACAELGQNLVNDLHNGVYSSIFPLHDVTLIANEAAKVLIEMEAGTIQILRSNNQIHKAFRARSWLIVMNQVSQTLRSIGLLASSDEYGGDSVANGCSNLIGSMVRSAEDWTKSLEKEIPHELLGNGNGSDQQHSENGANLPPYMLDSNGNGTQPSTIHESMRQPPPGLSTTTSHQQYMNSSDRWMASSEPPQPPSSSSSAGHLHHQLSATEERHHQLPQANYPPQPYPSNTNANANANPAQPPQSGPYPNTALDQLLSEMFCYNLPASQQGQNRVLQPVQDHHQNSWPAGSR</sequence>
<reference evidence="4 5" key="1">
    <citation type="submission" date="2013-07" db="EMBL/GenBank/DDBJ databases">
        <title>The Genome Sequence of Kwoniella mangroviensis CBS10435.</title>
        <authorList>
            <consortium name="The Broad Institute Genome Sequencing Platform"/>
            <person name="Cuomo C."/>
            <person name="Litvintseva A."/>
            <person name="Chen Y."/>
            <person name="Heitman J."/>
            <person name="Sun S."/>
            <person name="Springer D."/>
            <person name="Dromer F."/>
            <person name="Young S.K."/>
            <person name="Zeng Q."/>
            <person name="Gargeya S."/>
            <person name="Fitzgerald M."/>
            <person name="Abouelleil A."/>
            <person name="Alvarado L."/>
            <person name="Berlin A.M."/>
            <person name="Chapman S.B."/>
            <person name="Dewar J."/>
            <person name="Goldberg J."/>
            <person name="Griggs A."/>
            <person name="Gujja S."/>
            <person name="Hansen M."/>
            <person name="Howarth C."/>
            <person name="Imamovic A."/>
            <person name="Larimer J."/>
            <person name="McCowan C."/>
            <person name="Murphy C."/>
            <person name="Pearson M."/>
            <person name="Priest M."/>
            <person name="Roberts A."/>
            <person name="Saif S."/>
            <person name="Shea T."/>
            <person name="Sykes S."/>
            <person name="Wortman J."/>
            <person name="Nusbaum C."/>
            <person name="Birren B."/>
        </authorList>
    </citation>
    <scope>NUCLEOTIDE SEQUENCE [LARGE SCALE GENOMIC DNA]</scope>
    <source>
        <strain evidence="4 5">CBS 10435</strain>
    </source>
</reference>
<evidence type="ECO:0000259" key="3">
    <source>
        <dbReference type="PROSITE" id="PS50048"/>
    </source>
</evidence>
<feature type="compositionally biased region" description="Polar residues" evidence="2">
    <location>
        <begin position="1"/>
        <end position="13"/>
    </location>
</feature>
<dbReference type="InterPro" id="IPR050797">
    <property type="entry name" value="Carb_Metab_Trans_Reg"/>
</dbReference>
<dbReference type="AlphaFoldDB" id="A0A1B9J267"/>
<evidence type="ECO:0000256" key="2">
    <source>
        <dbReference type="SAM" id="MobiDB-lite"/>
    </source>
</evidence>
<dbReference type="STRING" id="1331196.A0A1B9J267"/>
<name>A0A1B9J267_9TREE</name>
<keyword evidence="5" id="KW-1185">Reference proteome</keyword>
<gene>
    <name evidence="4" type="ORF">L486_01549</name>
</gene>
<protein>
    <recommendedName>
        <fullName evidence="3">Zn(2)-C6 fungal-type domain-containing protein</fullName>
    </recommendedName>
</protein>
<dbReference type="Proteomes" id="UP000092583">
    <property type="component" value="Unassembled WGS sequence"/>
</dbReference>
<feature type="compositionally biased region" description="Polar residues" evidence="2">
    <location>
        <begin position="731"/>
        <end position="740"/>
    </location>
</feature>
<dbReference type="InterPro" id="IPR036864">
    <property type="entry name" value="Zn2-C6_fun-type_DNA-bd_sf"/>
</dbReference>